<protein>
    <submittedName>
        <fullName evidence="1">Uncharacterized protein</fullName>
    </submittedName>
</protein>
<accession>A0A3G3BX24</accession>
<sequence length="38" mass="4228">MAGKKKVAGALLVALKPTKKKSKRKTAVKLINKSMKWF</sequence>
<gene>
    <name evidence="1" type="ORF">BpsS36_00062</name>
</gene>
<proteinExistence type="predicted"/>
<dbReference type="Proteomes" id="UP000275945">
    <property type="component" value="Segment"/>
</dbReference>
<organism evidence="1 2">
    <name type="scientific">Bacillus phage vB_BpsS-36</name>
    <dbReference type="NCBI Taxonomy" id="2419622"/>
    <lineage>
        <taxon>Viruses</taxon>
        <taxon>Duplodnaviria</taxon>
        <taxon>Heunggongvirae</taxon>
        <taxon>Uroviricota</taxon>
        <taxon>Caudoviricetes</taxon>
        <taxon>Ehrlichviridae</taxon>
        <taxon>Nairobivirus</taxon>
        <taxon>Nairobivirus nv36</taxon>
    </lineage>
</organism>
<keyword evidence="2" id="KW-1185">Reference proteome</keyword>
<evidence type="ECO:0000313" key="1">
    <source>
        <dbReference type="EMBL" id="AYP68768.1"/>
    </source>
</evidence>
<name>A0A3G3BX24_9CAUD</name>
<dbReference type="EMBL" id="MH884513">
    <property type="protein sequence ID" value="AYP68768.1"/>
    <property type="molecule type" value="Genomic_DNA"/>
</dbReference>
<reference evidence="1 2" key="1">
    <citation type="submission" date="2018-09" db="EMBL/GenBank/DDBJ databases">
        <title>Comparative Genomic Analysis of Eight Novel Haloalkaliphilic Bacteriophages from Lake Elmenteita, Kenya.</title>
        <authorList>
            <person name="Akhwale J.K."/>
        </authorList>
    </citation>
    <scope>NUCLEOTIDE SEQUENCE [LARGE SCALE GENOMIC DNA]</scope>
</reference>
<evidence type="ECO:0000313" key="2">
    <source>
        <dbReference type="Proteomes" id="UP000275945"/>
    </source>
</evidence>